<evidence type="ECO:0000256" key="1">
    <source>
        <dbReference type="SAM" id="SignalP"/>
    </source>
</evidence>
<sequence>MTFSPRTSRVSRRSIIVAGSAAAGALLLNPVTAVAAPSTVGGGRELTVGAGESLTVSATTRLSRLTIASGGSLVAPDGYNLTLTVGGVETGQLLTATGGTVTTIQPGVYRGDVVLTVAVANPIAFGSLTFPFRQALYVDGDGVSRTKSVLAGVVGGQVTDSYARNIRLQSTGEAYNGVYVAGGSYALRSPGVAFDGNGRCDFVGYGAAIVGTGTTTTLVVEDATIDNTGVVRTGVIADGGANIVVKNSTIRVKDGVLPSDYRSTVDTSVMESAPWMLSIGGNVRATNLLGTETRASYVNSSIESENWGALSTDNGQDGTLTAINCRVANTGTAGGYGSYAIGNATENFLGCRFDVASYATINRGGTVYYADSTRAAVAALNTSLELGLSARELAAIPVRNTVIDSKRFGVMWHGAGSVDISGGTVLNSRTATFLDKGQQVSIVVDGSGGARLNPGNGILVQVMENDDPGPQMVNGVLLNTGVYTEPTTAASKDSSFDNTAAHDTDAVAAFTDIRLKGDFYNGMRGGLNLVLTFTRSQVEGVISATTTKHHIDSIGADQYLQLGEVTNTPAAAVNNGVVVSLAAGSRWTVTGTSYLTSLTLAADAVVTAPRGRQVTMTVDGTTTAIAAGASYSGAIVVQAG</sequence>
<keyword evidence="1" id="KW-0732">Signal</keyword>
<dbReference type="RefSeq" id="WP_030252118.1">
    <property type="nucleotide sequence ID" value="NZ_JBHEZZ010000003.1"/>
</dbReference>
<gene>
    <name evidence="2" type="ORF">ACEZDJ_06905</name>
</gene>
<comment type="caution">
    <text evidence="2">The sequence shown here is derived from an EMBL/GenBank/DDBJ whole genome shotgun (WGS) entry which is preliminary data.</text>
</comment>
<feature type="chain" id="PRO_5046555599" evidence="1">
    <location>
        <begin position="36"/>
        <end position="640"/>
    </location>
</feature>
<reference evidence="2 3" key="1">
    <citation type="submission" date="2024-09" db="EMBL/GenBank/DDBJ databases">
        <authorList>
            <person name="Lee S.D."/>
        </authorList>
    </citation>
    <scope>NUCLEOTIDE SEQUENCE [LARGE SCALE GENOMIC DNA]</scope>
    <source>
        <strain evidence="2 3">N1-5</strain>
    </source>
</reference>
<dbReference type="Proteomes" id="UP001592528">
    <property type="component" value="Unassembled WGS sequence"/>
</dbReference>
<name>A0ABV6UHU2_9ACTN</name>
<accession>A0ABV6UHU2</accession>
<dbReference type="PROSITE" id="PS51318">
    <property type="entry name" value="TAT"/>
    <property type="match status" value="1"/>
</dbReference>
<dbReference type="Gene3D" id="2.160.20.20">
    <property type="match status" value="1"/>
</dbReference>
<feature type="signal peptide" evidence="1">
    <location>
        <begin position="1"/>
        <end position="35"/>
    </location>
</feature>
<dbReference type="InterPro" id="IPR006311">
    <property type="entry name" value="TAT_signal"/>
</dbReference>
<dbReference type="EMBL" id="JBHEZZ010000003">
    <property type="protein sequence ID" value="MFC1401011.1"/>
    <property type="molecule type" value="Genomic_DNA"/>
</dbReference>
<proteinExistence type="predicted"/>
<evidence type="ECO:0000313" key="2">
    <source>
        <dbReference type="EMBL" id="MFC1401011.1"/>
    </source>
</evidence>
<dbReference type="InterPro" id="IPR012332">
    <property type="entry name" value="Autotransporter_pectin_lyase_C"/>
</dbReference>
<evidence type="ECO:0000313" key="3">
    <source>
        <dbReference type="Proteomes" id="UP001592528"/>
    </source>
</evidence>
<keyword evidence="3" id="KW-1185">Reference proteome</keyword>
<organism evidence="2 3">
    <name type="scientific">Streptacidiphilus cavernicola</name>
    <dbReference type="NCBI Taxonomy" id="3342716"/>
    <lineage>
        <taxon>Bacteria</taxon>
        <taxon>Bacillati</taxon>
        <taxon>Actinomycetota</taxon>
        <taxon>Actinomycetes</taxon>
        <taxon>Kitasatosporales</taxon>
        <taxon>Streptomycetaceae</taxon>
        <taxon>Streptacidiphilus</taxon>
    </lineage>
</organism>
<protein>
    <submittedName>
        <fullName evidence="2">Uncharacterized protein</fullName>
    </submittedName>
</protein>